<keyword evidence="6" id="KW-0418">Kinase</keyword>
<evidence type="ECO:0000256" key="3">
    <source>
        <dbReference type="ARBA" id="ARBA00012169"/>
    </source>
</evidence>
<accession>A0A6A6WBP2</accession>
<dbReference type="GO" id="GO:0005886">
    <property type="term" value="C:plasma membrane"/>
    <property type="evidence" value="ECO:0007669"/>
    <property type="project" value="TreeGrafter"/>
</dbReference>
<dbReference type="InterPro" id="IPR042236">
    <property type="entry name" value="PI3K_accessory_sf"/>
</dbReference>
<evidence type="ECO:0000259" key="8">
    <source>
        <dbReference type="PROSITE" id="PS50290"/>
    </source>
</evidence>
<dbReference type="PROSITE" id="PS00916">
    <property type="entry name" value="PI3_4_KINASE_2"/>
    <property type="match status" value="1"/>
</dbReference>
<evidence type="ECO:0000313" key="10">
    <source>
        <dbReference type="EMBL" id="KAF2759256.1"/>
    </source>
</evidence>
<dbReference type="PANTHER" id="PTHR10048">
    <property type="entry name" value="PHOSPHATIDYLINOSITOL KINASE"/>
    <property type="match status" value="1"/>
</dbReference>
<organism evidence="10 11">
    <name type="scientific">Pseudovirgaria hyperparasitica</name>
    <dbReference type="NCBI Taxonomy" id="470096"/>
    <lineage>
        <taxon>Eukaryota</taxon>
        <taxon>Fungi</taxon>
        <taxon>Dikarya</taxon>
        <taxon>Ascomycota</taxon>
        <taxon>Pezizomycotina</taxon>
        <taxon>Dothideomycetes</taxon>
        <taxon>Dothideomycetes incertae sedis</taxon>
        <taxon>Acrospermales</taxon>
        <taxon>Acrospermaceae</taxon>
        <taxon>Pseudovirgaria</taxon>
    </lineage>
</organism>
<evidence type="ECO:0000256" key="6">
    <source>
        <dbReference type="ARBA" id="ARBA00022777"/>
    </source>
</evidence>
<gene>
    <name evidence="10" type="ORF">EJ05DRAFT_339209</name>
</gene>
<dbReference type="InterPro" id="IPR018936">
    <property type="entry name" value="PI3/4_kinase_CS"/>
</dbReference>
<dbReference type="EC" id="2.7.1.67" evidence="3"/>
<dbReference type="GO" id="GO:0005524">
    <property type="term" value="F:ATP binding"/>
    <property type="evidence" value="ECO:0007669"/>
    <property type="project" value="UniProtKB-KW"/>
</dbReference>
<evidence type="ECO:0000256" key="1">
    <source>
        <dbReference type="ARBA" id="ARBA00001686"/>
    </source>
</evidence>
<dbReference type="InterPro" id="IPR011009">
    <property type="entry name" value="Kinase-like_dom_sf"/>
</dbReference>
<dbReference type="InterPro" id="IPR015433">
    <property type="entry name" value="PI3/4_kinase"/>
</dbReference>
<dbReference type="PROSITE" id="PS50290">
    <property type="entry name" value="PI3_4_KINASE_3"/>
    <property type="match status" value="1"/>
</dbReference>
<sequence length="1934" mass="216770">MQRSVRRNALEKLAALSTKPSPRGYVDLTNLCKRCPSADTKVNGNANANGNLNGSVGTARVPMKTAELEVIIALCKAAPLVKSLDSAEQLAHQLGPYLSESSSQTIPSSPALRDIEPSPWESLTLHLTSALLSLGINHESLRPRMEECVRLYVGQWAQTASSLSGGPLDRDVASEDASSTELETIMTLNLSILGFLDAAAKYTRFWSAQERLQLVSDIRKALTEKFMVATEAAQSVVRTSRSQQKHLREWKRISKHYIANGRPLGSMLLHQGFMNLVVSSSALVVCPTDPEFSVPVLDYLQQYPQGHPSELDPAENALLEDLASIAIEEMEFVNSASDYLQQVGSPYQRQIASKVKADIFKTFVCCMVYNEEISDPDTLLAWLEATLSDPVQLVDHSLAATALKCLPIIAQASPATAANLSRILPRLIVQGGLDLPTAYVAADSLSRILKRLPEDAVITTLYSLGNVLSGTSLPDRNGAVSPPQSSQLKVTNTGDNTGSTISLLAQDTEEPSLVYAIVIQTVIGIAKSSNDEKIIALALSMLVQKIGKVTPAVDARILSESSVLGAYTGANELKSILKLYSKIAHDALINNDDVILHAVMSARIKLAREITIKSPLFEILIRSFLDSIISQGDAPGKDTKHHGNTEFAAQEIAQLLEPLATLVAVNADGQDHELDEEILTLQRDAWFNVAVHGFHPTSNLVKKYEKELRTLAQYSKPLISEERADQLESDIELNTILRRGKSSEHTDEQKKSLIRLLPQQESAIRSLSYSEVVFVNAVYLLEDLRASCGNCTAILTYFLDPKLRKDQIGECMVALSKRVVNTYLSQTLKGEFHAFSTPYLAYQLAQLFAGCCHRIAKVRSVATACADIIINAVPSTLCQKSALFALLEILSMMWSSCLEADTDEYEWRSTFSSPYGDVKVELGDDYSTRNSTLAEFRKHARTWVLKVIDIAPLDIKGLLQTYLSEYDDDGAYGHVSLGRSFALEMGSVVPTTDQRLGAIESHDLDINQASDFVAQYTTRQEYRFVDGLVDQYEEEWLREDKKGFHRIDKRPTVDRSIDDATKLLIDLEVRTTKNRHVPIAELRDILRRAAALLCRVQTDQCAIVQHLVGIPFAVFTKQSIKLGISLWTSVIKENPRMESRMLATIAENWESTIRKKRGIFNDKFTQPDPFFVKHDFAPTDKPALLRRQQQATNLIAPHFRLIQFLSSHFAASRLCSPYIERIYTRLIRVSVDAVGHGQTSSHPLAREVHLHIVLLALRILQYNTSVHDKQRWRLKDKILGAALAWFASPLKWSYGGNRLQMKAETHILGDIQAELKKSPADVGFKVTTSTRSLEDKQSLLLQLLSAEQTRLMVWLFPLNYKERHHFTDGNHHKLPIEGDLSKMVKVAWAENPALAVHLASRFQVPGIHQQVRWQILNFPEKVLEEPEALEILLGSSLPNDVIFQLKYLLYWKPINPITAVTYFMPAYGNHAFIIQYAMRTLESHPVDVTFFYVPQIVQTLRYDALGYVERYIVEAGQFSQLFAHQIIWNMKANSFKDEDSEIPDPVKPTLDKVMDRLVSSFTKEDRGFYEREFAFFSEVTSISGKLRPYIKRSKPEKKEKIEEELRKIQVDVGVYLPCNPEGVVIGIDRKSGKPLQSHAKAPYMATFRMRKDIVKDNDDDDVTGQDSGSQSVEMWKSAIFKVGDDCRQDLLALQMISAFRSIFNSVGLDAWVYPYRVTATAPGCGVIDVLPNSISRDMLGREAVNGLHDYFLAKYGGEESPRYQEARNNFVKSHAAYSVISYLLQFKDRHNGNLMIMDAGQIAHIDFGFCFDIAPGGIKFERAPFKLTTEMIAVLGGNNPPNQSYRWFEELCIKAFLACRPHAEHLIHLVICMLDSDLPCFKPETIKHLRERFVLEKSEMEAAGFMRDLIRKSAGSYTTKQYDHFQLLTNGIPY</sequence>
<dbReference type="Pfam" id="PF00613">
    <property type="entry name" value="PI3Ka"/>
    <property type="match status" value="1"/>
</dbReference>
<dbReference type="CDD" id="cd05167">
    <property type="entry name" value="PI4Kc_III_alpha"/>
    <property type="match status" value="1"/>
</dbReference>
<dbReference type="GO" id="GO:0048015">
    <property type="term" value="P:phosphatidylinositol-mediated signaling"/>
    <property type="evidence" value="ECO:0007669"/>
    <property type="project" value="TreeGrafter"/>
</dbReference>
<comment type="similarity">
    <text evidence="2">Belongs to the PI3/PI4-kinase family. Type III PI4K subfamily.</text>
</comment>
<dbReference type="GeneID" id="54481959"/>
<protein>
    <recommendedName>
        <fullName evidence="3">1-phosphatidylinositol 4-kinase</fullName>
        <ecNumber evidence="3">2.7.1.67</ecNumber>
    </recommendedName>
</protein>
<dbReference type="SUPFAM" id="SSF48371">
    <property type="entry name" value="ARM repeat"/>
    <property type="match status" value="2"/>
</dbReference>
<dbReference type="FunFam" id="1.25.40.70:FF:000011">
    <property type="entry name" value="Phosphatidylinositol 4-kinase alpha"/>
    <property type="match status" value="1"/>
</dbReference>
<keyword evidence="7" id="KW-0067">ATP-binding</keyword>
<dbReference type="Gene3D" id="1.10.1070.11">
    <property type="entry name" value="Phosphatidylinositol 3-/4-kinase, catalytic domain"/>
    <property type="match status" value="1"/>
</dbReference>
<proteinExistence type="inferred from homology"/>
<evidence type="ECO:0000259" key="9">
    <source>
        <dbReference type="PROSITE" id="PS51545"/>
    </source>
</evidence>
<dbReference type="InterPro" id="IPR001263">
    <property type="entry name" value="PI3K_accessory_dom"/>
</dbReference>
<evidence type="ECO:0000256" key="7">
    <source>
        <dbReference type="ARBA" id="ARBA00022840"/>
    </source>
</evidence>
<dbReference type="InterPro" id="IPR000403">
    <property type="entry name" value="PI3/4_kinase_cat_dom"/>
</dbReference>
<feature type="domain" description="PIK helical" evidence="9">
    <location>
        <begin position="1370"/>
        <end position="1556"/>
    </location>
</feature>
<dbReference type="Gene3D" id="1.25.40.70">
    <property type="entry name" value="Phosphatidylinositol 3-kinase, accessory domain (PIK)"/>
    <property type="match status" value="1"/>
</dbReference>
<dbReference type="Proteomes" id="UP000799437">
    <property type="component" value="Unassembled WGS sequence"/>
</dbReference>
<dbReference type="InterPro" id="IPR016024">
    <property type="entry name" value="ARM-type_fold"/>
</dbReference>
<dbReference type="SUPFAM" id="SSF56112">
    <property type="entry name" value="Protein kinase-like (PK-like)"/>
    <property type="match status" value="1"/>
</dbReference>
<dbReference type="PANTHER" id="PTHR10048:SF15">
    <property type="entry name" value="PHOSPHATIDYLINOSITOL 4-KINASE ALPHA"/>
    <property type="match status" value="1"/>
</dbReference>
<name>A0A6A6WBP2_9PEZI</name>
<dbReference type="GO" id="GO:0046854">
    <property type="term" value="P:phosphatidylinositol phosphate biosynthetic process"/>
    <property type="evidence" value="ECO:0007669"/>
    <property type="project" value="InterPro"/>
</dbReference>
<evidence type="ECO:0000256" key="4">
    <source>
        <dbReference type="ARBA" id="ARBA00022679"/>
    </source>
</evidence>
<dbReference type="SMART" id="SM00146">
    <property type="entry name" value="PI3Kc"/>
    <property type="match status" value="1"/>
</dbReference>
<evidence type="ECO:0000256" key="2">
    <source>
        <dbReference type="ARBA" id="ARBA00006209"/>
    </source>
</evidence>
<dbReference type="RefSeq" id="XP_033601707.1">
    <property type="nucleotide sequence ID" value="XM_033740905.1"/>
</dbReference>
<keyword evidence="4" id="KW-0808">Transferase</keyword>
<evidence type="ECO:0000256" key="5">
    <source>
        <dbReference type="ARBA" id="ARBA00022741"/>
    </source>
</evidence>
<dbReference type="PROSITE" id="PS00915">
    <property type="entry name" value="PI3_4_KINASE_1"/>
    <property type="match status" value="1"/>
</dbReference>
<reference evidence="10" key="1">
    <citation type="journal article" date="2020" name="Stud. Mycol.">
        <title>101 Dothideomycetes genomes: a test case for predicting lifestyles and emergence of pathogens.</title>
        <authorList>
            <person name="Haridas S."/>
            <person name="Albert R."/>
            <person name="Binder M."/>
            <person name="Bloem J."/>
            <person name="Labutti K."/>
            <person name="Salamov A."/>
            <person name="Andreopoulos B."/>
            <person name="Baker S."/>
            <person name="Barry K."/>
            <person name="Bills G."/>
            <person name="Bluhm B."/>
            <person name="Cannon C."/>
            <person name="Castanera R."/>
            <person name="Culley D."/>
            <person name="Daum C."/>
            <person name="Ezra D."/>
            <person name="Gonzalez J."/>
            <person name="Henrissat B."/>
            <person name="Kuo A."/>
            <person name="Liang C."/>
            <person name="Lipzen A."/>
            <person name="Lutzoni F."/>
            <person name="Magnuson J."/>
            <person name="Mondo S."/>
            <person name="Nolan M."/>
            <person name="Ohm R."/>
            <person name="Pangilinan J."/>
            <person name="Park H.-J."/>
            <person name="Ramirez L."/>
            <person name="Alfaro M."/>
            <person name="Sun H."/>
            <person name="Tritt A."/>
            <person name="Yoshinaga Y."/>
            <person name="Zwiers L.-H."/>
            <person name="Turgeon B."/>
            <person name="Goodwin S."/>
            <person name="Spatafora J."/>
            <person name="Crous P."/>
            <person name="Grigoriev I."/>
        </authorList>
    </citation>
    <scope>NUCLEOTIDE SEQUENCE</scope>
    <source>
        <strain evidence="10">CBS 121739</strain>
    </source>
</reference>
<keyword evidence="5" id="KW-0547">Nucleotide-binding</keyword>
<dbReference type="OrthoDB" id="10264149at2759"/>
<dbReference type="EMBL" id="ML996570">
    <property type="protein sequence ID" value="KAF2759256.1"/>
    <property type="molecule type" value="Genomic_DNA"/>
</dbReference>
<dbReference type="Pfam" id="PF19274">
    <property type="entry name" value="PI4K_N"/>
    <property type="match status" value="1"/>
</dbReference>
<evidence type="ECO:0000313" key="11">
    <source>
        <dbReference type="Proteomes" id="UP000799437"/>
    </source>
</evidence>
<dbReference type="Pfam" id="PF00454">
    <property type="entry name" value="PI3_PI4_kinase"/>
    <property type="match status" value="1"/>
</dbReference>
<dbReference type="FunFam" id="1.10.1070.11:FF:000022">
    <property type="entry name" value="Phosphatidylinositol 4-kinase stt4"/>
    <property type="match status" value="1"/>
</dbReference>
<keyword evidence="11" id="KW-1185">Reference proteome</keyword>
<comment type="catalytic activity">
    <reaction evidence="1">
        <text>a 1,2-diacyl-sn-glycero-3-phospho-(1D-myo-inositol) + ATP = a 1,2-diacyl-sn-glycero-3-phospho-(1D-myo-inositol 4-phosphate) + ADP + H(+)</text>
        <dbReference type="Rhea" id="RHEA:19877"/>
        <dbReference type="ChEBI" id="CHEBI:15378"/>
        <dbReference type="ChEBI" id="CHEBI:30616"/>
        <dbReference type="ChEBI" id="CHEBI:57880"/>
        <dbReference type="ChEBI" id="CHEBI:58178"/>
        <dbReference type="ChEBI" id="CHEBI:456216"/>
        <dbReference type="EC" id="2.7.1.67"/>
    </reaction>
</comment>
<dbReference type="FunFam" id="3.30.1010.10:FF:000014">
    <property type="entry name" value="Phosphatidylinositol 4-kinase STT4"/>
    <property type="match status" value="1"/>
</dbReference>
<dbReference type="PROSITE" id="PS51545">
    <property type="entry name" value="PIK_HELICAL"/>
    <property type="match status" value="1"/>
</dbReference>
<feature type="domain" description="PI3K/PI4K catalytic" evidence="8">
    <location>
        <begin position="1629"/>
        <end position="1918"/>
    </location>
</feature>
<dbReference type="Gene3D" id="3.30.1010.10">
    <property type="entry name" value="Phosphatidylinositol 3-kinase Catalytic Subunit, Chain A, domain 4"/>
    <property type="match status" value="1"/>
</dbReference>
<dbReference type="InterPro" id="IPR045495">
    <property type="entry name" value="PI4K_N"/>
</dbReference>
<dbReference type="GO" id="GO:0005737">
    <property type="term" value="C:cytoplasm"/>
    <property type="evidence" value="ECO:0007669"/>
    <property type="project" value="TreeGrafter"/>
</dbReference>
<dbReference type="InterPro" id="IPR036940">
    <property type="entry name" value="PI3/4_kinase_cat_sf"/>
</dbReference>
<dbReference type="GO" id="GO:0004430">
    <property type="term" value="F:1-phosphatidylinositol 4-kinase activity"/>
    <property type="evidence" value="ECO:0007669"/>
    <property type="project" value="UniProtKB-EC"/>
</dbReference>
<dbReference type="SMART" id="SM00145">
    <property type="entry name" value="PI3Ka"/>
    <property type="match status" value="1"/>
</dbReference>